<keyword evidence="1" id="KW-1133">Transmembrane helix</keyword>
<dbReference type="RefSeq" id="XP_070903196.1">
    <property type="nucleotide sequence ID" value="XM_071039002.1"/>
</dbReference>
<organism evidence="2 3">
    <name type="scientific">Aspergillus pseudodeflectus</name>
    <dbReference type="NCBI Taxonomy" id="176178"/>
    <lineage>
        <taxon>Eukaryota</taxon>
        <taxon>Fungi</taxon>
        <taxon>Dikarya</taxon>
        <taxon>Ascomycota</taxon>
        <taxon>Pezizomycotina</taxon>
        <taxon>Eurotiomycetes</taxon>
        <taxon>Eurotiomycetidae</taxon>
        <taxon>Eurotiales</taxon>
        <taxon>Aspergillaceae</taxon>
        <taxon>Aspergillus</taxon>
        <taxon>Aspergillus subgen. Nidulantes</taxon>
    </lineage>
</organism>
<keyword evidence="1" id="KW-0812">Transmembrane</keyword>
<name>A0ABR4KZE3_9EURO</name>
<feature type="transmembrane region" description="Helical" evidence="1">
    <location>
        <begin position="47"/>
        <end position="66"/>
    </location>
</feature>
<sequence length="89" mass="9162">MQSASTVPAHPGLEKHVSAFFVVVLAAGDTEIRSDGSKAYLSLPMTYLGLGLLGLGGGLMIGLQAYHIQPVEEDPGSIRLGLVAGNSPD</sequence>
<reference evidence="2 3" key="1">
    <citation type="submission" date="2024-07" db="EMBL/GenBank/DDBJ databases">
        <title>Section-level genome sequencing and comparative genomics of Aspergillus sections Usti and Cavernicolus.</title>
        <authorList>
            <consortium name="Lawrence Berkeley National Laboratory"/>
            <person name="Nybo J.L."/>
            <person name="Vesth T.C."/>
            <person name="Theobald S."/>
            <person name="Frisvad J.C."/>
            <person name="Larsen T.O."/>
            <person name="Kjaerboelling I."/>
            <person name="Rothschild-Mancinelli K."/>
            <person name="Lyhne E.K."/>
            <person name="Kogle M.E."/>
            <person name="Barry K."/>
            <person name="Clum A."/>
            <person name="Na H."/>
            <person name="Ledsgaard L."/>
            <person name="Lin J."/>
            <person name="Lipzen A."/>
            <person name="Kuo A."/>
            <person name="Riley R."/>
            <person name="Mondo S."/>
            <person name="LaButti K."/>
            <person name="Haridas S."/>
            <person name="Pangalinan J."/>
            <person name="Salamov A.A."/>
            <person name="Simmons B.A."/>
            <person name="Magnuson J.K."/>
            <person name="Chen J."/>
            <person name="Drula E."/>
            <person name="Henrissat B."/>
            <person name="Wiebenga A."/>
            <person name="Lubbers R.J."/>
            <person name="Gomes A.C."/>
            <person name="Macurrencykelacurrency M.R."/>
            <person name="Stajich J."/>
            <person name="Grigoriev I.V."/>
            <person name="Mortensen U.H."/>
            <person name="De vries R.P."/>
            <person name="Baker S.E."/>
            <person name="Andersen M.R."/>
        </authorList>
    </citation>
    <scope>NUCLEOTIDE SEQUENCE [LARGE SCALE GENOMIC DNA]</scope>
    <source>
        <strain evidence="2 3">CBS 756.74</strain>
    </source>
</reference>
<accession>A0ABR4KZE3</accession>
<dbReference type="Proteomes" id="UP001610444">
    <property type="component" value="Unassembled WGS sequence"/>
</dbReference>
<proteinExistence type="predicted"/>
<keyword evidence="3" id="KW-1185">Reference proteome</keyword>
<comment type="caution">
    <text evidence="2">The sequence shown here is derived from an EMBL/GenBank/DDBJ whole genome shotgun (WGS) entry which is preliminary data.</text>
</comment>
<evidence type="ECO:0000313" key="3">
    <source>
        <dbReference type="Proteomes" id="UP001610444"/>
    </source>
</evidence>
<evidence type="ECO:0000313" key="2">
    <source>
        <dbReference type="EMBL" id="KAL2857665.1"/>
    </source>
</evidence>
<protein>
    <submittedName>
        <fullName evidence="2">Uncharacterized protein</fullName>
    </submittedName>
</protein>
<evidence type="ECO:0000256" key="1">
    <source>
        <dbReference type="SAM" id="Phobius"/>
    </source>
</evidence>
<keyword evidence="1" id="KW-0472">Membrane</keyword>
<dbReference type="EMBL" id="JBFXLR010000006">
    <property type="protein sequence ID" value="KAL2857665.1"/>
    <property type="molecule type" value="Genomic_DNA"/>
</dbReference>
<dbReference type="GeneID" id="98154166"/>
<gene>
    <name evidence="2" type="ORF">BJX68DRAFT_229288</name>
</gene>